<feature type="compositionally biased region" description="Acidic residues" evidence="1">
    <location>
        <begin position="47"/>
        <end position="67"/>
    </location>
</feature>
<keyword evidence="3" id="KW-1185">Reference proteome</keyword>
<feature type="compositionally biased region" description="Basic and acidic residues" evidence="1">
    <location>
        <begin position="103"/>
        <end position="116"/>
    </location>
</feature>
<accession>A0A517YR94</accession>
<proteinExistence type="predicted"/>
<dbReference type="RefSeq" id="WP_145074769.1">
    <property type="nucleotide sequence ID" value="NZ_CP036425.1"/>
</dbReference>
<feature type="compositionally biased region" description="Basic and acidic residues" evidence="1">
    <location>
        <begin position="36"/>
        <end position="46"/>
    </location>
</feature>
<name>A0A517YR94_9BACT</name>
<dbReference type="Proteomes" id="UP000317369">
    <property type="component" value="Chromosome"/>
</dbReference>
<evidence type="ECO:0000313" key="3">
    <source>
        <dbReference type="Proteomes" id="UP000317369"/>
    </source>
</evidence>
<evidence type="ECO:0000313" key="2">
    <source>
        <dbReference type="EMBL" id="QDU32734.1"/>
    </source>
</evidence>
<evidence type="ECO:0000256" key="1">
    <source>
        <dbReference type="SAM" id="MobiDB-lite"/>
    </source>
</evidence>
<dbReference type="EMBL" id="CP036425">
    <property type="protein sequence ID" value="QDU32734.1"/>
    <property type="molecule type" value="Genomic_DNA"/>
</dbReference>
<dbReference type="OrthoDB" id="9789841at2"/>
<sequence>MHMSVGNYVALVWVVFLSWGVVGCVAGGGGEMDDEDVKKDEQRSDDEVSQQDEDGDDITMSEFDAEEERGVGRDNAGEEAESDWNAQMAVDDGEMEESGEAVMVRETDEQRAKREAWGNENTKQMKKMKGFGQLEYGKLRGQIQGGEYESPDRVFKVREPMLVGPNESVLDYYNEDLGMWVVKFSDYDGRFYTVMWGMPEGLNLDDRLSHEDQAWAVHAWFVKQADEEDDGEVKVLDAYYDAMIANGGVVSLDYWEKRSAVLRSWEEDHPDRAGEKVKKYERLDRYFGAFTTVYRGRVVRLEVDDRANMFEEDHAKLGGEQGLWTKERRVYLMNEILDWSKSLKLNPGALELETVESQPR</sequence>
<dbReference type="KEGG" id="pcor:KS4_07680"/>
<feature type="region of interest" description="Disordered" evidence="1">
    <location>
        <begin position="28"/>
        <end position="116"/>
    </location>
</feature>
<reference evidence="2 3" key="1">
    <citation type="submission" date="2019-02" db="EMBL/GenBank/DDBJ databases">
        <title>Deep-cultivation of Planctomycetes and their phenomic and genomic characterization uncovers novel biology.</title>
        <authorList>
            <person name="Wiegand S."/>
            <person name="Jogler M."/>
            <person name="Boedeker C."/>
            <person name="Pinto D."/>
            <person name="Vollmers J."/>
            <person name="Rivas-Marin E."/>
            <person name="Kohn T."/>
            <person name="Peeters S.H."/>
            <person name="Heuer A."/>
            <person name="Rast P."/>
            <person name="Oberbeckmann S."/>
            <person name="Bunk B."/>
            <person name="Jeske O."/>
            <person name="Meyerdierks A."/>
            <person name="Storesund J.E."/>
            <person name="Kallscheuer N."/>
            <person name="Luecker S."/>
            <person name="Lage O.M."/>
            <person name="Pohl T."/>
            <person name="Merkel B.J."/>
            <person name="Hornburger P."/>
            <person name="Mueller R.-W."/>
            <person name="Bruemmer F."/>
            <person name="Labrenz M."/>
            <person name="Spormann A.M."/>
            <person name="Op den Camp H."/>
            <person name="Overmann J."/>
            <person name="Amann R."/>
            <person name="Jetten M.S.M."/>
            <person name="Mascher T."/>
            <person name="Medema M.H."/>
            <person name="Devos D.P."/>
            <person name="Kaster A.-K."/>
            <person name="Ovreas L."/>
            <person name="Rohde M."/>
            <person name="Galperin M.Y."/>
            <person name="Jogler C."/>
        </authorList>
    </citation>
    <scope>NUCLEOTIDE SEQUENCE [LARGE SCALE GENOMIC DNA]</scope>
    <source>
        <strain evidence="2 3">KS4</strain>
    </source>
</reference>
<gene>
    <name evidence="2" type="ORF">KS4_07680</name>
</gene>
<protein>
    <submittedName>
        <fullName evidence="2">Uncharacterized protein</fullName>
    </submittedName>
</protein>
<dbReference type="AlphaFoldDB" id="A0A517YR94"/>
<organism evidence="2 3">
    <name type="scientific">Poriferisphaera corsica</name>
    <dbReference type="NCBI Taxonomy" id="2528020"/>
    <lineage>
        <taxon>Bacteria</taxon>
        <taxon>Pseudomonadati</taxon>
        <taxon>Planctomycetota</taxon>
        <taxon>Phycisphaerae</taxon>
        <taxon>Phycisphaerales</taxon>
        <taxon>Phycisphaeraceae</taxon>
        <taxon>Poriferisphaera</taxon>
    </lineage>
</organism>